<dbReference type="GO" id="GO:0005524">
    <property type="term" value="F:ATP binding"/>
    <property type="evidence" value="ECO:0007669"/>
    <property type="project" value="UniProtKB-KW"/>
</dbReference>
<dbReference type="InterPro" id="IPR036187">
    <property type="entry name" value="DNA_mismatch_repair_MutS_sf"/>
</dbReference>
<evidence type="ECO:0000256" key="7">
    <source>
        <dbReference type="ARBA" id="ARBA00023125"/>
    </source>
</evidence>
<comment type="subunit">
    <text evidence="10">Heterodimer consisting of MSH2-MSH3 (MutS beta). Forms a ternary complex with MutL alpha (MLH1-PMS1).</text>
</comment>
<dbReference type="Gene3D" id="3.40.50.300">
    <property type="entry name" value="P-loop containing nucleotide triphosphate hydrolases"/>
    <property type="match status" value="1"/>
</dbReference>
<feature type="compositionally biased region" description="Low complexity" evidence="14">
    <location>
        <begin position="9"/>
        <end position="21"/>
    </location>
</feature>
<evidence type="ECO:0000256" key="1">
    <source>
        <dbReference type="ARBA" id="ARBA00004123"/>
    </source>
</evidence>
<dbReference type="FunFam" id="1.10.1420.10:FF:000004">
    <property type="entry name" value="DNA mismatch repair protein Msh3"/>
    <property type="match status" value="1"/>
</dbReference>
<dbReference type="NCBIfam" id="NF003810">
    <property type="entry name" value="PRK05399.1"/>
    <property type="match status" value="1"/>
</dbReference>
<dbReference type="PANTHER" id="PTHR11361:SF122">
    <property type="entry name" value="DNA MISMATCH REPAIR PROTEIN MSH3"/>
    <property type="match status" value="1"/>
</dbReference>
<proteinExistence type="inferred from homology"/>
<dbReference type="Gene3D" id="3.30.420.110">
    <property type="entry name" value="MutS, connector domain"/>
    <property type="match status" value="1"/>
</dbReference>
<keyword evidence="8 13" id="KW-0234">DNA repair</keyword>
<dbReference type="PANTHER" id="PTHR11361">
    <property type="entry name" value="DNA MISMATCH REPAIR PROTEIN MUTS FAMILY MEMBER"/>
    <property type="match status" value="1"/>
</dbReference>
<dbReference type="Pfam" id="PF05190">
    <property type="entry name" value="MutS_IV"/>
    <property type="match status" value="1"/>
</dbReference>
<evidence type="ECO:0000256" key="5">
    <source>
        <dbReference type="ARBA" id="ARBA00022763"/>
    </source>
</evidence>
<evidence type="ECO:0000256" key="13">
    <source>
        <dbReference type="RuleBase" id="RU003756"/>
    </source>
</evidence>
<evidence type="ECO:0000256" key="2">
    <source>
        <dbReference type="ARBA" id="ARBA00007094"/>
    </source>
</evidence>
<dbReference type="OrthoDB" id="121051at2759"/>
<evidence type="ECO:0000256" key="3">
    <source>
        <dbReference type="ARBA" id="ARBA00022151"/>
    </source>
</evidence>
<dbReference type="GO" id="GO:0140664">
    <property type="term" value="F:ATP-dependent DNA damage sensor activity"/>
    <property type="evidence" value="ECO:0007669"/>
    <property type="project" value="InterPro"/>
</dbReference>
<dbReference type="EMBL" id="MU004233">
    <property type="protein sequence ID" value="KAF2671495.1"/>
    <property type="molecule type" value="Genomic_DNA"/>
</dbReference>
<dbReference type="InterPro" id="IPR016151">
    <property type="entry name" value="DNA_mismatch_repair_MutS_N"/>
</dbReference>
<dbReference type="Pfam" id="PF01624">
    <property type="entry name" value="MutS_I"/>
    <property type="match status" value="1"/>
</dbReference>
<feature type="compositionally biased region" description="Basic and acidic residues" evidence="14">
    <location>
        <begin position="128"/>
        <end position="139"/>
    </location>
</feature>
<evidence type="ECO:0000259" key="15">
    <source>
        <dbReference type="PROSITE" id="PS00486"/>
    </source>
</evidence>
<dbReference type="GO" id="GO:0006312">
    <property type="term" value="P:mitotic recombination"/>
    <property type="evidence" value="ECO:0007669"/>
    <property type="project" value="TreeGrafter"/>
</dbReference>
<keyword evidence="5 13" id="KW-0227">DNA damage</keyword>
<dbReference type="GO" id="GO:0030983">
    <property type="term" value="F:mismatched DNA binding"/>
    <property type="evidence" value="ECO:0007669"/>
    <property type="project" value="InterPro"/>
</dbReference>
<gene>
    <name evidence="16" type="ORF">BT63DRAFT_423698</name>
</gene>
<accession>A0A6A6UGU8</accession>
<sequence>MAPKSLKGSSQNSSNQRSISSFFTPKPSQPKPPAPQDASVNMTNTLTIASIHKKSTKRQSEDITSDVENELRNKKRKTDVVAASRFVYSSTPTAARTGAEALDLTEEDEETKEKKMKLHEQFVEKLTRPREDWRRQTTEHEEEEAQDMEEEEEPLPKSRKGKKNSLTPMVQQYLDVKRQNLDKIIVFEVGYKFQFYGEDARVAAKELNIVCIPGVMTYDNDPQGRLASASIPVGRLPVHVKRLVAAGHKVGVVKQLETAALKAVGDNRGGPFVRKLTNVYTQGTYIEDPEAEEDGPGTIICLTETILSNRVHVGMVSVQPTTGYIMYDDFDDEFMRSELETRLLHLTPCEYLIVGSLSDETRKIVKHLSGSSRSGVKARVENVTKSKTMVAESFSHVSSFYASKFQQSENEEPNTARQYTLDQIHQLSEQVTMCLSAMIKHLTEYGLQHVFDLTVNFQNFSTRNHMMLNGNTLNSLEIYHNQTDHGAKGSLFWQLDRTKTRFGKRLLRKWIGRPLLDQASLEARINAVQELKDSGGSRENDRLRRVLKAASKSDLEKILIRIYYKRATRKEVLLLLRTLQAIGNEFAGSSYEGFRSDTVNNAGSSIAQITTCVTEFLDRVRWRSENEEDLYSFFREDFESEAVTDQKCLIAEVEHDLEQHRAEAASKLGRPVNFVTISGIEYLVEVENSKAQLGKVPASWLKVSGTKKSSRFHTPEVVKSIRRRDQYKESLAEACDIAFTRYLEQIGEYYRQFRDCIFGIATLDCLFSLAEIANQPGYCKPDFSTGDPHIEIKQGRHPMVEQLLLDNYVPNDIDIGPSGTTNALLITGPNMGGKSSYVRSMSLICIMAQIGSFVPADSARLSLLDGVYTRMGALDNIMKGESTFMVELGETSQILKQATRRSLVILDELGRGTSTMDGVAIAEAVLQFLIDRGIMTLFITHYQDLAKVALGNKSLKNVHVKFRETDQDNAITFLYQISGGVAHRSYGLHVARLANIPRSIIELAAVKSRELEMKISHRRATNLGKLVTQFLRGESTAVERLLCASTEAG</sequence>
<reference evidence="16" key="1">
    <citation type="journal article" date="2020" name="Stud. Mycol.">
        <title>101 Dothideomycetes genomes: a test case for predicting lifestyles and emergence of pathogens.</title>
        <authorList>
            <person name="Haridas S."/>
            <person name="Albert R."/>
            <person name="Binder M."/>
            <person name="Bloem J."/>
            <person name="Labutti K."/>
            <person name="Salamov A."/>
            <person name="Andreopoulos B."/>
            <person name="Baker S."/>
            <person name="Barry K."/>
            <person name="Bills G."/>
            <person name="Bluhm B."/>
            <person name="Cannon C."/>
            <person name="Castanera R."/>
            <person name="Culley D."/>
            <person name="Daum C."/>
            <person name="Ezra D."/>
            <person name="Gonzalez J."/>
            <person name="Henrissat B."/>
            <person name="Kuo A."/>
            <person name="Liang C."/>
            <person name="Lipzen A."/>
            <person name="Lutzoni F."/>
            <person name="Magnuson J."/>
            <person name="Mondo S."/>
            <person name="Nolan M."/>
            <person name="Ohm R."/>
            <person name="Pangilinan J."/>
            <person name="Park H.-J."/>
            <person name="Ramirez L."/>
            <person name="Alfaro M."/>
            <person name="Sun H."/>
            <person name="Tritt A."/>
            <person name="Yoshinaga Y."/>
            <person name="Zwiers L.-H."/>
            <person name="Turgeon B."/>
            <person name="Goodwin S."/>
            <person name="Spatafora J."/>
            <person name="Crous P."/>
            <person name="Grigoriev I."/>
        </authorList>
    </citation>
    <scope>NUCLEOTIDE SEQUENCE</scope>
    <source>
        <strain evidence="16">CBS 115976</strain>
    </source>
</reference>
<dbReference type="InterPro" id="IPR045076">
    <property type="entry name" value="MutS"/>
</dbReference>
<feature type="domain" description="DNA mismatch repair proteins mutS family" evidence="15">
    <location>
        <begin position="902"/>
        <end position="918"/>
    </location>
</feature>
<dbReference type="Pfam" id="PF05188">
    <property type="entry name" value="MutS_II"/>
    <property type="match status" value="1"/>
</dbReference>
<comment type="subcellular location">
    <subcellularLocation>
        <location evidence="1">Nucleus</location>
    </subcellularLocation>
</comment>
<evidence type="ECO:0000256" key="6">
    <source>
        <dbReference type="ARBA" id="ARBA00022840"/>
    </source>
</evidence>
<name>A0A6A6UGU8_9PEZI</name>
<dbReference type="Proteomes" id="UP000799302">
    <property type="component" value="Unassembled WGS sequence"/>
</dbReference>
<dbReference type="InterPro" id="IPR036678">
    <property type="entry name" value="MutS_con_dom_sf"/>
</dbReference>
<dbReference type="InterPro" id="IPR007861">
    <property type="entry name" value="DNA_mismatch_repair_MutS_clamp"/>
</dbReference>
<evidence type="ECO:0000256" key="14">
    <source>
        <dbReference type="SAM" id="MobiDB-lite"/>
    </source>
</evidence>
<evidence type="ECO:0000256" key="10">
    <source>
        <dbReference type="ARBA" id="ARBA00025902"/>
    </source>
</evidence>
<keyword evidence="9" id="KW-0539">Nucleus</keyword>
<keyword evidence="4 13" id="KW-0547">Nucleotide-binding</keyword>
<dbReference type="InterPro" id="IPR007860">
    <property type="entry name" value="DNA_mmatch_repair_MutS_con_dom"/>
</dbReference>
<evidence type="ECO:0000256" key="8">
    <source>
        <dbReference type="ARBA" id="ARBA00023204"/>
    </source>
</evidence>
<dbReference type="SMART" id="SM00534">
    <property type="entry name" value="MUTSac"/>
    <property type="match status" value="1"/>
</dbReference>
<comment type="function">
    <text evidence="13">Component of the post-replicative DNA mismatch repair system (MMR).</text>
</comment>
<dbReference type="PIRSF" id="PIRSF037677">
    <property type="entry name" value="DNA_mis_repair_Msh6"/>
    <property type="match status" value="1"/>
</dbReference>
<feature type="region of interest" description="Disordered" evidence="14">
    <location>
        <begin position="128"/>
        <end position="166"/>
    </location>
</feature>
<dbReference type="SUPFAM" id="SSF52540">
    <property type="entry name" value="P-loop containing nucleoside triphosphate hydrolases"/>
    <property type="match status" value="1"/>
</dbReference>
<dbReference type="InterPro" id="IPR017261">
    <property type="entry name" value="DNA_mismatch_repair_MutS/MSH"/>
</dbReference>
<dbReference type="InterPro" id="IPR027417">
    <property type="entry name" value="P-loop_NTPase"/>
</dbReference>
<keyword evidence="6" id="KW-0067">ATP-binding</keyword>
<evidence type="ECO:0000256" key="11">
    <source>
        <dbReference type="ARBA" id="ARBA00029792"/>
    </source>
</evidence>
<keyword evidence="7 13" id="KW-0238">DNA-binding</keyword>
<comment type="similarity">
    <text evidence="2">Belongs to the DNA mismatch repair MutS family. MSH3 subfamily.</text>
</comment>
<feature type="region of interest" description="Disordered" evidence="14">
    <location>
        <begin position="1"/>
        <end position="77"/>
    </location>
</feature>
<dbReference type="AlphaFoldDB" id="A0A6A6UGU8"/>
<keyword evidence="17" id="KW-1185">Reference proteome</keyword>
<dbReference type="InterPro" id="IPR000432">
    <property type="entry name" value="DNA_mismatch_repair_MutS_C"/>
</dbReference>
<evidence type="ECO:0000256" key="9">
    <source>
        <dbReference type="ARBA" id="ARBA00023242"/>
    </source>
</evidence>
<dbReference type="GO" id="GO:0006298">
    <property type="term" value="P:mismatch repair"/>
    <property type="evidence" value="ECO:0007669"/>
    <property type="project" value="InterPro"/>
</dbReference>
<dbReference type="SUPFAM" id="SSF55271">
    <property type="entry name" value="DNA repair protein MutS, domain I"/>
    <property type="match status" value="1"/>
</dbReference>
<dbReference type="FunFam" id="3.40.50.300:FF:000870">
    <property type="entry name" value="MutS protein homolog 4"/>
    <property type="match status" value="1"/>
</dbReference>
<dbReference type="SUPFAM" id="SSF48334">
    <property type="entry name" value="DNA repair protein MutS, domain III"/>
    <property type="match status" value="1"/>
</dbReference>
<dbReference type="PROSITE" id="PS00486">
    <property type="entry name" value="DNA_MISMATCH_REPAIR_2"/>
    <property type="match status" value="1"/>
</dbReference>
<dbReference type="Pfam" id="PF05192">
    <property type="entry name" value="MutS_III"/>
    <property type="match status" value="1"/>
</dbReference>
<protein>
    <recommendedName>
        <fullName evidence="3 12">DNA mismatch repair protein MSH3</fullName>
    </recommendedName>
    <alternativeName>
        <fullName evidence="3 12">DNA mismatch repair protein MSH3</fullName>
    </alternativeName>
    <alternativeName>
        <fullName evidence="11">MutS protein homolog 3</fullName>
    </alternativeName>
</protein>
<evidence type="ECO:0000313" key="17">
    <source>
        <dbReference type="Proteomes" id="UP000799302"/>
    </source>
</evidence>
<dbReference type="SMART" id="SM00533">
    <property type="entry name" value="MUTSd"/>
    <property type="match status" value="1"/>
</dbReference>
<organism evidence="16 17">
    <name type="scientific">Microthyrium microscopicum</name>
    <dbReference type="NCBI Taxonomy" id="703497"/>
    <lineage>
        <taxon>Eukaryota</taxon>
        <taxon>Fungi</taxon>
        <taxon>Dikarya</taxon>
        <taxon>Ascomycota</taxon>
        <taxon>Pezizomycotina</taxon>
        <taxon>Dothideomycetes</taxon>
        <taxon>Dothideomycetes incertae sedis</taxon>
        <taxon>Microthyriales</taxon>
        <taxon>Microthyriaceae</taxon>
        <taxon>Microthyrium</taxon>
    </lineage>
</organism>
<dbReference type="Pfam" id="PF00488">
    <property type="entry name" value="MutS_V"/>
    <property type="match status" value="1"/>
</dbReference>
<dbReference type="InterPro" id="IPR007695">
    <property type="entry name" value="DNA_mismatch_repair_MutS-lik_N"/>
</dbReference>
<evidence type="ECO:0000313" key="16">
    <source>
        <dbReference type="EMBL" id="KAF2671495.1"/>
    </source>
</evidence>
<dbReference type="GO" id="GO:0005634">
    <property type="term" value="C:nucleus"/>
    <property type="evidence" value="ECO:0007669"/>
    <property type="project" value="UniProtKB-SubCell"/>
</dbReference>
<dbReference type="Gene3D" id="3.40.1170.10">
    <property type="entry name" value="DNA repair protein MutS, domain I"/>
    <property type="match status" value="1"/>
</dbReference>
<evidence type="ECO:0000256" key="4">
    <source>
        <dbReference type="ARBA" id="ARBA00022741"/>
    </source>
</evidence>
<dbReference type="FunFam" id="3.30.420.110:FF:000008">
    <property type="entry name" value="DNA mismatch repair protein"/>
    <property type="match status" value="1"/>
</dbReference>
<feature type="compositionally biased region" description="Acidic residues" evidence="14">
    <location>
        <begin position="140"/>
        <end position="153"/>
    </location>
</feature>
<dbReference type="Gene3D" id="1.10.1420.10">
    <property type="match status" value="2"/>
</dbReference>
<dbReference type="InterPro" id="IPR007696">
    <property type="entry name" value="DNA_mismatch_repair_MutS_core"/>
</dbReference>
<evidence type="ECO:0000256" key="12">
    <source>
        <dbReference type="ARBA" id="ARBA00073774"/>
    </source>
</evidence>